<comment type="caution">
    <text evidence="1">The sequence shown here is derived from an EMBL/GenBank/DDBJ whole genome shotgun (WGS) entry which is preliminary data.</text>
</comment>
<evidence type="ECO:0000313" key="2">
    <source>
        <dbReference type="Proteomes" id="UP000004982"/>
    </source>
</evidence>
<name>A0AA36UHQ5_9NEIS</name>
<sequence length="61" mass="6575">MIGSGFGKRAISKWAQPYQGNGFLSVCRESMVCGLYAAHPKAAPSHSFAIGWETRQACPLC</sequence>
<protein>
    <submittedName>
        <fullName evidence="1">3-isopropylmalate dehydratase small subunit</fullName>
        <ecNumber evidence="1">4.2.1.33</ecNumber>
    </submittedName>
</protein>
<dbReference type="EC" id="4.2.1.33" evidence="1"/>
<dbReference type="Proteomes" id="UP000004982">
    <property type="component" value="Unassembled WGS sequence"/>
</dbReference>
<evidence type="ECO:0000313" key="1">
    <source>
        <dbReference type="EMBL" id="EGQ75845.1"/>
    </source>
</evidence>
<accession>A0AA36UHQ5</accession>
<gene>
    <name evidence="1" type="primary">leuD2</name>
    <name evidence="1" type="ORF">HMPREF9418_2257</name>
</gene>
<dbReference type="EMBL" id="AFQE01000111">
    <property type="protein sequence ID" value="EGQ75845.1"/>
    <property type="molecule type" value="Genomic_DNA"/>
</dbReference>
<reference evidence="1 2" key="1">
    <citation type="submission" date="2011-05" db="EMBL/GenBank/DDBJ databases">
        <authorList>
            <person name="Muzny D."/>
            <person name="Qin X."/>
            <person name="Deng J."/>
            <person name="Jiang H."/>
            <person name="Liu Y."/>
            <person name="Qu J."/>
            <person name="Song X.-Z."/>
            <person name="Zhang L."/>
            <person name="Thornton R."/>
            <person name="Coyle M."/>
            <person name="Francisco L."/>
            <person name="Jackson L."/>
            <person name="Javaid M."/>
            <person name="Korchina V."/>
            <person name="Kovar C."/>
            <person name="Mata R."/>
            <person name="Mathew T."/>
            <person name="Ngo R."/>
            <person name="Nguyen L."/>
            <person name="Nguyen N."/>
            <person name="Okwuonu G."/>
            <person name="Ongeri F."/>
            <person name="Pham C."/>
            <person name="Simmons D."/>
            <person name="Wilczek-Boney K."/>
            <person name="Hale W."/>
            <person name="Jakkamsetti A."/>
            <person name="Pham P."/>
            <person name="Ruth R."/>
            <person name="San Lucas F."/>
            <person name="Warren J."/>
            <person name="Zhang J."/>
            <person name="Zhao Z."/>
            <person name="Zhou C."/>
            <person name="Zhu D."/>
            <person name="Lee S."/>
            <person name="Bess C."/>
            <person name="Blankenburg K."/>
            <person name="Forbes L."/>
            <person name="Fu Q."/>
            <person name="Gubbala S."/>
            <person name="Hirani K."/>
            <person name="Jayaseelan J.C."/>
            <person name="Lara F."/>
            <person name="Munidasa M."/>
            <person name="Palculict T."/>
            <person name="Patil S."/>
            <person name="Pu L.-L."/>
            <person name="Saada N."/>
            <person name="Tang L."/>
            <person name="Weissenberger G."/>
            <person name="Zhu Y."/>
            <person name="Hemphill L."/>
            <person name="Shang Y."/>
            <person name="Youmans B."/>
            <person name="Ayvaz T."/>
            <person name="Ross M."/>
            <person name="Santibanez J."/>
            <person name="Aqrawi P."/>
            <person name="Gross S."/>
            <person name="Joshi V."/>
            <person name="Fowler G."/>
            <person name="Nazareth L."/>
            <person name="Reid J."/>
            <person name="Worley K."/>
            <person name="Petrosino J."/>
            <person name="Highlander S."/>
            <person name="Gibbs R."/>
        </authorList>
    </citation>
    <scope>NUCLEOTIDE SEQUENCE [LARGE SCALE GENOMIC DNA]</scope>
    <source>
        <strain evidence="1 2">ATCC 33926</strain>
    </source>
</reference>
<keyword evidence="1" id="KW-0456">Lyase</keyword>
<proteinExistence type="predicted"/>
<organism evidence="1 2">
    <name type="scientific">Neisseria macacae ATCC 33926</name>
    <dbReference type="NCBI Taxonomy" id="997348"/>
    <lineage>
        <taxon>Bacteria</taxon>
        <taxon>Pseudomonadati</taxon>
        <taxon>Pseudomonadota</taxon>
        <taxon>Betaproteobacteria</taxon>
        <taxon>Neisseriales</taxon>
        <taxon>Neisseriaceae</taxon>
        <taxon>Neisseria</taxon>
    </lineage>
</organism>
<dbReference type="GO" id="GO:0003861">
    <property type="term" value="F:3-isopropylmalate dehydratase activity"/>
    <property type="evidence" value="ECO:0007669"/>
    <property type="project" value="UniProtKB-EC"/>
</dbReference>
<dbReference type="AlphaFoldDB" id="A0AA36UHQ5"/>